<dbReference type="SUPFAM" id="SSF141868">
    <property type="entry name" value="EAL domain-like"/>
    <property type="match status" value="1"/>
</dbReference>
<proteinExistence type="predicted"/>
<gene>
    <name evidence="2" type="ORF">DKP76_14705</name>
</gene>
<accession>A0A316JPV3</accession>
<dbReference type="EMBL" id="QGDB01000005">
    <property type="protein sequence ID" value="PWL17260.1"/>
    <property type="molecule type" value="Genomic_DNA"/>
</dbReference>
<dbReference type="PROSITE" id="PS50883">
    <property type="entry name" value="EAL"/>
    <property type="match status" value="1"/>
</dbReference>
<dbReference type="AlphaFoldDB" id="A0A316JPV3"/>
<keyword evidence="3" id="KW-1185">Reference proteome</keyword>
<dbReference type="PANTHER" id="PTHR33121">
    <property type="entry name" value="CYCLIC DI-GMP PHOSPHODIESTERASE PDEF"/>
    <property type="match status" value="1"/>
</dbReference>
<dbReference type="PANTHER" id="PTHR33121:SF71">
    <property type="entry name" value="OXYGEN SENSOR PROTEIN DOSP"/>
    <property type="match status" value="1"/>
</dbReference>
<dbReference type="InterPro" id="IPR050706">
    <property type="entry name" value="Cyclic-di-GMP_PDE-like"/>
</dbReference>
<dbReference type="InterPro" id="IPR001633">
    <property type="entry name" value="EAL_dom"/>
</dbReference>
<dbReference type="RefSeq" id="WP_109707536.1">
    <property type="nucleotide sequence ID" value="NZ_QGDB01000005.1"/>
</dbReference>
<dbReference type="Gene3D" id="3.20.20.450">
    <property type="entry name" value="EAL domain"/>
    <property type="match status" value="1"/>
</dbReference>
<name>A0A316JPV3_9HYPH</name>
<dbReference type="InterPro" id="IPR035919">
    <property type="entry name" value="EAL_sf"/>
</dbReference>
<protein>
    <recommendedName>
        <fullName evidence="1">EAL domain-containing protein</fullName>
    </recommendedName>
</protein>
<dbReference type="Proteomes" id="UP000245865">
    <property type="component" value="Unassembled WGS sequence"/>
</dbReference>
<organism evidence="2 3">
    <name type="scientific">Falsochrobactrum shanghaiense</name>
    <dbReference type="NCBI Taxonomy" id="2201899"/>
    <lineage>
        <taxon>Bacteria</taxon>
        <taxon>Pseudomonadati</taxon>
        <taxon>Pseudomonadota</taxon>
        <taxon>Alphaproteobacteria</taxon>
        <taxon>Hyphomicrobiales</taxon>
        <taxon>Brucellaceae</taxon>
        <taxon>Falsochrobactrum</taxon>
    </lineage>
</organism>
<dbReference type="GO" id="GO:0071111">
    <property type="term" value="F:cyclic-guanylate-specific phosphodiesterase activity"/>
    <property type="evidence" value="ECO:0007669"/>
    <property type="project" value="InterPro"/>
</dbReference>
<evidence type="ECO:0000313" key="3">
    <source>
        <dbReference type="Proteomes" id="UP000245865"/>
    </source>
</evidence>
<dbReference type="OrthoDB" id="9814202at2"/>
<reference evidence="2 3" key="1">
    <citation type="submission" date="2018-05" db="EMBL/GenBank/DDBJ databases">
        <title>Comparative genomic sequence analysis between strain HN4 and CCM 8460T (Falsochrobactrum ovis) will provide more evidence to prove that HN4 is a new species of Falsochrobactrum.</title>
        <authorList>
            <person name="Lyu W."/>
            <person name="Sun L."/>
            <person name="Yao L."/>
        </authorList>
    </citation>
    <scope>NUCLEOTIDE SEQUENCE [LARGE SCALE GENOMIC DNA]</scope>
    <source>
        <strain evidence="2 3">HN4</strain>
    </source>
</reference>
<evidence type="ECO:0000259" key="1">
    <source>
        <dbReference type="PROSITE" id="PS50883"/>
    </source>
</evidence>
<comment type="caution">
    <text evidence="2">The sequence shown here is derived from an EMBL/GenBank/DDBJ whole genome shotgun (WGS) entry which is preliminary data.</text>
</comment>
<dbReference type="Pfam" id="PF00563">
    <property type="entry name" value="EAL"/>
    <property type="match status" value="1"/>
</dbReference>
<evidence type="ECO:0000313" key="2">
    <source>
        <dbReference type="EMBL" id="PWL17260.1"/>
    </source>
</evidence>
<sequence length="53" mass="5747">MSFKVVAEGVETKEQLDFLAAQGCDLVQGYYFAPALPKNELEALLERAEKGAG</sequence>
<feature type="domain" description="EAL" evidence="1">
    <location>
        <begin position="1"/>
        <end position="49"/>
    </location>
</feature>